<organism evidence="1 2">
    <name type="scientific">Escherichia coli</name>
    <dbReference type="NCBI Taxonomy" id="562"/>
    <lineage>
        <taxon>Bacteria</taxon>
        <taxon>Pseudomonadati</taxon>
        <taxon>Pseudomonadota</taxon>
        <taxon>Gammaproteobacteria</taxon>
        <taxon>Enterobacterales</taxon>
        <taxon>Enterobacteriaceae</taxon>
        <taxon>Escherichia</taxon>
    </lineage>
</organism>
<evidence type="ECO:0000313" key="2">
    <source>
        <dbReference type="Proteomes" id="UP000254052"/>
    </source>
</evidence>
<accession>A0A377AHR9</accession>
<reference evidence="1 2" key="1">
    <citation type="submission" date="2018-06" db="EMBL/GenBank/DDBJ databases">
        <authorList>
            <consortium name="Pathogen Informatics"/>
            <person name="Doyle S."/>
        </authorList>
    </citation>
    <scope>NUCLEOTIDE SEQUENCE [LARGE SCALE GENOMIC DNA]</scope>
    <source>
        <strain evidence="1 2">NCTC9962</strain>
    </source>
</reference>
<protein>
    <submittedName>
        <fullName evidence="1">Gamma-aminobutyrate transporter</fullName>
    </submittedName>
</protein>
<gene>
    <name evidence="1" type="primary">gabP_1</name>
    <name evidence="1" type="ORF">NCTC9962_00863</name>
</gene>
<evidence type="ECO:0000313" key="1">
    <source>
        <dbReference type="EMBL" id="STL13235.1"/>
    </source>
</evidence>
<proteinExistence type="predicted"/>
<dbReference type="AlphaFoldDB" id="A0A377AHR9"/>
<dbReference type="EMBL" id="UGED01000003">
    <property type="protein sequence ID" value="STL13235.1"/>
    <property type="molecule type" value="Genomic_DNA"/>
</dbReference>
<sequence length="60" mass="6646">MGQSSQPHELGGGLKSRHVTMLSIAGVIGASLFVGSQPSPSPKRARRYYWPICSPDYWWL</sequence>
<name>A0A377AHR9_ECOLX</name>
<dbReference type="Proteomes" id="UP000254052">
    <property type="component" value="Unassembled WGS sequence"/>
</dbReference>